<evidence type="ECO:0000313" key="6">
    <source>
        <dbReference type="EMBL" id="RIX53182.1"/>
    </source>
</evidence>
<evidence type="ECO:0000256" key="2">
    <source>
        <dbReference type="ARBA" id="ARBA00023015"/>
    </source>
</evidence>
<gene>
    <name evidence="6" type="ORF">D3P08_11155</name>
</gene>
<evidence type="ECO:0000259" key="5">
    <source>
        <dbReference type="PROSITE" id="PS50937"/>
    </source>
</evidence>
<dbReference type="SMART" id="SM00422">
    <property type="entry name" value="HTH_MERR"/>
    <property type="match status" value="1"/>
</dbReference>
<dbReference type="PROSITE" id="PS50937">
    <property type="entry name" value="HTH_MERR_2"/>
    <property type="match status" value="1"/>
</dbReference>
<dbReference type="InterPro" id="IPR000551">
    <property type="entry name" value="MerR-type_HTH_dom"/>
</dbReference>
<dbReference type="Proteomes" id="UP000266482">
    <property type="component" value="Unassembled WGS sequence"/>
</dbReference>
<sequence length="84" mass="9846">MSLKVMSIGTVKELTGLTERQIRYYEDRQLVFPERSNGGARKFSFEDVELLKEIHRKLKDGFHTFELRKGLSKTYDRRGGSARH</sequence>
<keyword evidence="4" id="KW-0804">Transcription</keyword>
<feature type="domain" description="HTH merR-type" evidence="5">
    <location>
        <begin position="5"/>
        <end position="54"/>
    </location>
</feature>
<dbReference type="PANTHER" id="PTHR30204">
    <property type="entry name" value="REDOX-CYCLING DRUG-SENSING TRANSCRIPTIONAL ACTIVATOR SOXR"/>
    <property type="match status" value="1"/>
</dbReference>
<dbReference type="OrthoDB" id="9806513at2"/>
<dbReference type="RefSeq" id="WP_119599763.1">
    <property type="nucleotide sequence ID" value="NZ_QXQA01000005.1"/>
</dbReference>
<dbReference type="GO" id="GO:0003677">
    <property type="term" value="F:DNA binding"/>
    <property type="evidence" value="ECO:0007669"/>
    <property type="project" value="UniProtKB-KW"/>
</dbReference>
<evidence type="ECO:0000256" key="3">
    <source>
        <dbReference type="ARBA" id="ARBA00023125"/>
    </source>
</evidence>
<keyword evidence="7" id="KW-1185">Reference proteome</keyword>
<accession>A0A3A1V1A0</accession>
<keyword evidence="1" id="KW-0678">Repressor</keyword>
<keyword evidence="3" id="KW-0238">DNA-binding</keyword>
<proteinExistence type="predicted"/>
<name>A0A3A1V1A0_9BACL</name>
<dbReference type="SUPFAM" id="SSF46955">
    <property type="entry name" value="Putative DNA-binding domain"/>
    <property type="match status" value="1"/>
</dbReference>
<organism evidence="6 7">
    <name type="scientific">Paenibacillus nanensis</name>
    <dbReference type="NCBI Taxonomy" id="393251"/>
    <lineage>
        <taxon>Bacteria</taxon>
        <taxon>Bacillati</taxon>
        <taxon>Bacillota</taxon>
        <taxon>Bacilli</taxon>
        <taxon>Bacillales</taxon>
        <taxon>Paenibacillaceae</taxon>
        <taxon>Paenibacillus</taxon>
    </lineage>
</organism>
<reference evidence="6 7" key="1">
    <citation type="submission" date="2018-09" db="EMBL/GenBank/DDBJ databases">
        <title>Paenibacillus aracenensis nov. sp. isolated from a cave in southern Spain.</title>
        <authorList>
            <person name="Jurado V."/>
            <person name="Gutierrez-Patricio S."/>
            <person name="Gonzalez-Pimentel J.L."/>
            <person name="Miller A.Z."/>
            <person name="Laiz L."/>
            <person name="Saiz-Jimenez C."/>
        </authorList>
    </citation>
    <scope>NUCLEOTIDE SEQUENCE [LARGE SCALE GENOMIC DNA]</scope>
    <source>
        <strain evidence="6 7">DSM 22867</strain>
    </source>
</reference>
<evidence type="ECO:0000313" key="7">
    <source>
        <dbReference type="Proteomes" id="UP000266482"/>
    </source>
</evidence>
<dbReference type="InterPro" id="IPR009061">
    <property type="entry name" value="DNA-bd_dom_put_sf"/>
</dbReference>
<evidence type="ECO:0000256" key="1">
    <source>
        <dbReference type="ARBA" id="ARBA00022491"/>
    </source>
</evidence>
<dbReference type="GO" id="GO:0003700">
    <property type="term" value="F:DNA-binding transcription factor activity"/>
    <property type="evidence" value="ECO:0007669"/>
    <property type="project" value="InterPro"/>
</dbReference>
<dbReference type="PANTHER" id="PTHR30204:SF65">
    <property type="entry name" value="HTH-TYPE TRANSCRIPTIONAL REGULATOR TNRA"/>
    <property type="match status" value="1"/>
</dbReference>
<protein>
    <submittedName>
        <fullName evidence="6">MerR family transcriptional regulator</fullName>
    </submittedName>
</protein>
<keyword evidence="2" id="KW-0805">Transcription regulation</keyword>
<dbReference type="InterPro" id="IPR047057">
    <property type="entry name" value="MerR_fam"/>
</dbReference>
<dbReference type="Pfam" id="PF13411">
    <property type="entry name" value="MerR_1"/>
    <property type="match status" value="1"/>
</dbReference>
<comment type="caution">
    <text evidence="6">The sequence shown here is derived from an EMBL/GenBank/DDBJ whole genome shotgun (WGS) entry which is preliminary data.</text>
</comment>
<evidence type="ECO:0000256" key="4">
    <source>
        <dbReference type="ARBA" id="ARBA00023163"/>
    </source>
</evidence>
<dbReference type="Gene3D" id="1.10.1660.10">
    <property type="match status" value="1"/>
</dbReference>
<dbReference type="AlphaFoldDB" id="A0A3A1V1A0"/>
<dbReference type="EMBL" id="QXQA01000005">
    <property type="protein sequence ID" value="RIX53182.1"/>
    <property type="molecule type" value="Genomic_DNA"/>
</dbReference>